<proteinExistence type="predicted"/>
<sequence>MTLQPKVVIRDAKDSEKEQLWAVLLEAYRQYADVIPDKWEAYRQNIYDSVYQDGALVRIVAEIDGQIIGSALLYDSADSAYGNPDIVIPSPVMRLLAVSPRVRGKGIAALLVKEIIERARSLGADSLHLHTSDMMAAAIKLYERLGFQRAYETDTHNGSTLVKGYRIEIKRADYPLEA</sequence>
<dbReference type="GO" id="GO:0016747">
    <property type="term" value="F:acyltransferase activity, transferring groups other than amino-acyl groups"/>
    <property type="evidence" value="ECO:0007669"/>
    <property type="project" value="InterPro"/>
</dbReference>
<protein>
    <submittedName>
        <fullName evidence="4">GCN5 family acetyltransferase</fullName>
    </submittedName>
</protein>
<dbReference type="STRING" id="162209.IJ22_07490"/>
<dbReference type="OrthoDB" id="9803233at2"/>
<dbReference type="PATRIC" id="fig|162209.4.peg.795"/>
<dbReference type="SUPFAM" id="SSF55729">
    <property type="entry name" value="Acyl-CoA N-acyltransferases (Nat)"/>
    <property type="match status" value="1"/>
</dbReference>
<dbReference type="KEGG" id="pnp:IJ22_07490"/>
<evidence type="ECO:0000256" key="1">
    <source>
        <dbReference type="ARBA" id="ARBA00022679"/>
    </source>
</evidence>
<evidence type="ECO:0000313" key="4">
    <source>
        <dbReference type="EMBL" id="ALS21133.1"/>
    </source>
</evidence>
<dbReference type="InterPro" id="IPR050832">
    <property type="entry name" value="Bact_Acetyltransf"/>
</dbReference>
<dbReference type="InterPro" id="IPR000182">
    <property type="entry name" value="GNAT_dom"/>
</dbReference>
<feature type="domain" description="N-acetyltransferase" evidence="3">
    <location>
        <begin position="7"/>
        <end position="168"/>
    </location>
</feature>
<accession>A0A0U2W179</accession>
<dbReference type="Proteomes" id="UP000061660">
    <property type="component" value="Chromosome"/>
</dbReference>
<organism evidence="4 5">
    <name type="scientific">Paenibacillus naphthalenovorans</name>
    <dbReference type="NCBI Taxonomy" id="162209"/>
    <lineage>
        <taxon>Bacteria</taxon>
        <taxon>Bacillati</taxon>
        <taxon>Bacillota</taxon>
        <taxon>Bacilli</taxon>
        <taxon>Bacillales</taxon>
        <taxon>Paenibacillaceae</taxon>
        <taxon>Paenibacillus</taxon>
    </lineage>
</organism>
<evidence type="ECO:0000313" key="5">
    <source>
        <dbReference type="Proteomes" id="UP000061660"/>
    </source>
</evidence>
<dbReference type="AlphaFoldDB" id="A0A0U2W179"/>
<dbReference type="Pfam" id="PF00583">
    <property type="entry name" value="Acetyltransf_1"/>
    <property type="match status" value="1"/>
</dbReference>
<gene>
    <name evidence="4" type="ORF">IJ22_07490</name>
</gene>
<dbReference type="InterPro" id="IPR016181">
    <property type="entry name" value="Acyl_CoA_acyltransferase"/>
</dbReference>
<dbReference type="RefSeq" id="WP_062407321.1">
    <property type="nucleotide sequence ID" value="NZ_CP013652.1"/>
</dbReference>
<reference evidence="5" key="1">
    <citation type="submission" date="2015-12" db="EMBL/GenBank/DDBJ databases">
        <title>Complete genome sequences of two moderately thermophilic Paenibacillus species.</title>
        <authorList>
            <person name="Butler R.III."/>
            <person name="Wang J."/>
            <person name="Stark B.C."/>
            <person name="Pombert J.-F."/>
        </authorList>
    </citation>
    <scope>NUCLEOTIDE SEQUENCE [LARGE SCALE GENOMIC DNA]</scope>
    <source>
        <strain evidence="5">32O-Y</strain>
    </source>
</reference>
<keyword evidence="2" id="KW-0012">Acyltransferase</keyword>
<evidence type="ECO:0000256" key="2">
    <source>
        <dbReference type="ARBA" id="ARBA00023315"/>
    </source>
</evidence>
<keyword evidence="1 4" id="KW-0808">Transferase</keyword>
<keyword evidence="5" id="KW-1185">Reference proteome</keyword>
<dbReference type="EMBL" id="CP013652">
    <property type="protein sequence ID" value="ALS21133.1"/>
    <property type="molecule type" value="Genomic_DNA"/>
</dbReference>
<dbReference type="CDD" id="cd04301">
    <property type="entry name" value="NAT_SF"/>
    <property type="match status" value="1"/>
</dbReference>
<dbReference type="PROSITE" id="PS51186">
    <property type="entry name" value="GNAT"/>
    <property type="match status" value="1"/>
</dbReference>
<evidence type="ECO:0000259" key="3">
    <source>
        <dbReference type="PROSITE" id="PS51186"/>
    </source>
</evidence>
<dbReference type="Gene3D" id="3.40.630.30">
    <property type="match status" value="1"/>
</dbReference>
<name>A0A0U2W179_9BACL</name>
<reference evidence="4 5" key="2">
    <citation type="journal article" date="2016" name="Genome Announc.">
        <title>Complete Genome Sequences of Two Interactive Moderate Thermophiles, Paenibacillus napthalenovorans 32O-Y and Paenibacillus sp. 32O-W.</title>
        <authorList>
            <person name="Butler R.R.III."/>
            <person name="Wang J."/>
            <person name="Stark B.C."/>
            <person name="Pombert J.F."/>
        </authorList>
    </citation>
    <scope>NUCLEOTIDE SEQUENCE [LARGE SCALE GENOMIC DNA]</scope>
    <source>
        <strain evidence="4 5">32O-Y</strain>
    </source>
</reference>
<dbReference type="PANTHER" id="PTHR43877">
    <property type="entry name" value="AMINOALKYLPHOSPHONATE N-ACETYLTRANSFERASE-RELATED-RELATED"/>
    <property type="match status" value="1"/>
</dbReference>